<organism evidence="2 3">
    <name type="scientific">Novymonas esmeraldas</name>
    <dbReference type="NCBI Taxonomy" id="1808958"/>
    <lineage>
        <taxon>Eukaryota</taxon>
        <taxon>Discoba</taxon>
        <taxon>Euglenozoa</taxon>
        <taxon>Kinetoplastea</taxon>
        <taxon>Metakinetoplastina</taxon>
        <taxon>Trypanosomatida</taxon>
        <taxon>Trypanosomatidae</taxon>
        <taxon>Novymonas</taxon>
    </lineage>
</organism>
<comment type="caution">
    <text evidence="2">The sequence shown here is derived from an EMBL/GenBank/DDBJ whole genome shotgun (WGS) entry which is preliminary data.</text>
</comment>
<reference evidence="2 3" key="1">
    <citation type="journal article" date="2021" name="MBio">
        <title>A New Model Trypanosomatid, Novymonas esmeraldas: Genomic Perception of Its 'Candidatus Pandoraea novymonadis' Endosymbiont.</title>
        <authorList>
            <person name="Zakharova A."/>
            <person name="Saura A."/>
            <person name="Butenko A."/>
            <person name="Podesvova L."/>
            <person name="Warmusova S."/>
            <person name="Kostygov A.Y."/>
            <person name="Nenarokova A."/>
            <person name="Lukes J."/>
            <person name="Opperdoes F.R."/>
            <person name="Yurchenko V."/>
        </authorList>
    </citation>
    <scope>NUCLEOTIDE SEQUENCE [LARGE SCALE GENOMIC DNA]</scope>
    <source>
        <strain evidence="2 3">E262AT.01</strain>
    </source>
</reference>
<evidence type="ECO:0000313" key="3">
    <source>
        <dbReference type="Proteomes" id="UP001430356"/>
    </source>
</evidence>
<evidence type="ECO:0008006" key="4">
    <source>
        <dbReference type="Google" id="ProtNLM"/>
    </source>
</evidence>
<keyword evidence="1" id="KW-1133">Transmembrane helix</keyword>
<proteinExistence type="predicted"/>
<dbReference type="PANTHER" id="PTHR20921:SF0">
    <property type="entry name" value="TRANSMEMBRANE PROTEIN 222"/>
    <property type="match status" value="1"/>
</dbReference>
<dbReference type="Proteomes" id="UP001430356">
    <property type="component" value="Unassembled WGS sequence"/>
</dbReference>
<dbReference type="PANTHER" id="PTHR20921">
    <property type="entry name" value="TRANSMEMBRANE PROTEIN 222"/>
    <property type="match status" value="1"/>
</dbReference>
<keyword evidence="1" id="KW-0812">Transmembrane</keyword>
<protein>
    <recommendedName>
        <fullName evidence="4">LRAT domain-containing protein</fullName>
    </recommendedName>
</protein>
<evidence type="ECO:0000313" key="2">
    <source>
        <dbReference type="EMBL" id="KAK7201766.1"/>
    </source>
</evidence>
<dbReference type="EMBL" id="JAECZO010000020">
    <property type="protein sequence ID" value="KAK7201766.1"/>
    <property type="molecule type" value="Genomic_DNA"/>
</dbReference>
<sequence>MGTHGKEKAEAPVQLPPVIDPVREHYPFCIVWCPIPILSWVLPVVGHIAVCDSQGRIFDFQGSYRIGKDRMLFGNPVKYWDVSRDYVPSFYSAELDDPAEREEAVRREVAAYDAAVAATITHFRQNELYNFFTNNCHAFVAASMNGQQLKTQHMGTVRVALGMALHGRYVSVGRFATAHLPFLLLVAVIALIIAFL</sequence>
<evidence type="ECO:0000256" key="1">
    <source>
        <dbReference type="SAM" id="Phobius"/>
    </source>
</evidence>
<feature type="transmembrane region" description="Helical" evidence="1">
    <location>
        <begin position="175"/>
        <end position="195"/>
    </location>
</feature>
<name>A0AAW0F7J1_9TRYP</name>
<keyword evidence="3" id="KW-1185">Reference proteome</keyword>
<accession>A0AAW0F7J1</accession>
<dbReference type="Pfam" id="PF05608">
    <property type="entry name" value="RTE1"/>
    <property type="match status" value="1"/>
</dbReference>
<gene>
    <name evidence="2" type="ORF">NESM_000242600</name>
</gene>
<dbReference type="InterPro" id="IPR008496">
    <property type="entry name" value="TMEM222/RTE1"/>
</dbReference>
<dbReference type="AlphaFoldDB" id="A0AAW0F7J1"/>
<keyword evidence="1" id="KW-0472">Membrane</keyword>